<reference evidence="2" key="2">
    <citation type="submission" date="2022-01" db="EMBL/GenBank/DDBJ databases">
        <authorList>
            <person name="Hirooka S."/>
            <person name="Miyagishima S.Y."/>
        </authorList>
    </citation>
    <scope>NUCLEOTIDE SEQUENCE</scope>
    <source>
        <strain evidence="2">NBRC 102759</strain>
    </source>
</reference>
<feature type="region of interest" description="Disordered" evidence="1">
    <location>
        <begin position="115"/>
        <end position="144"/>
    </location>
</feature>
<dbReference type="AlphaFoldDB" id="A0A9C7PQ54"/>
<proteinExistence type="predicted"/>
<evidence type="ECO:0000313" key="2">
    <source>
        <dbReference type="EMBL" id="GJQ08430.1"/>
    </source>
</evidence>
<organism evidence="2 3">
    <name type="scientific">Galdieria partita</name>
    <dbReference type="NCBI Taxonomy" id="83374"/>
    <lineage>
        <taxon>Eukaryota</taxon>
        <taxon>Rhodophyta</taxon>
        <taxon>Bangiophyceae</taxon>
        <taxon>Galdieriales</taxon>
        <taxon>Galdieriaceae</taxon>
        <taxon>Galdieria</taxon>
    </lineage>
</organism>
<comment type="caution">
    <text evidence="2">The sequence shown here is derived from an EMBL/GenBank/DDBJ whole genome shotgun (WGS) entry which is preliminary data.</text>
</comment>
<keyword evidence="3" id="KW-1185">Reference proteome</keyword>
<sequence>MAFVSLTSLSVRKQTHINVRQVTYKTQVKTFENLRIACSISSFDEPDIRKLTFQSSENYEKRNFAIPLQKAWSGELATTGAWERPISTSFREEVMVTPESSEAFGRLQRDLASERRESLRRLEEDKRKPRQGRPTCGPEEGVGVFSNGSDFGSSKIKCLEYWGRPGRMFQE</sequence>
<protein>
    <submittedName>
        <fullName evidence="2">Uncharacterized protein</fullName>
    </submittedName>
</protein>
<reference evidence="2" key="1">
    <citation type="journal article" date="2022" name="Proc. Natl. Acad. Sci. U.S.A.">
        <title>Life cycle and functional genomics of the unicellular red alga Galdieria for elucidating algal and plant evolution and industrial use.</title>
        <authorList>
            <person name="Hirooka S."/>
            <person name="Itabashi T."/>
            <person name="Ichinose T.M."/>
            <person name="Onuma R."/>
            <person name="Fujiwara T."/>
            <person name="Yamashita S."/>
            <person name="Jong L.W."/>
            <person name="Tomita R."/>
            <person name="Iwane A.H."/>
            <person name="Miyagishima S.Y."/>
        </authorList>
    </citation>
    <scope>NUCLEOTIDE SEQUENCE</scope>
    <source>
        <strain evidence="2">NBRC 102759</strain>
    </source>
</reference>
<evidence type="ECO:0000256" key="1">
    <source>
        <dbReference type="SAM" id="MobiDB-lite"/>
    </source>
</evidence>
<accession>A0A9C7PQ54</accession>
<name>A0A9C7PQ54_9RHOD</name>
<feature type="compositionally biased region" description="Basic and acidic residues" evidence="1">
    <location>
        <begin position="115"/>
        <end position="127"/>
    </location>
</feature>
<dbReference type="OrthoDB" id="10338129at2759"/>
<evidence type="ECO:0000313" key="3">
    <source>
        <dbReference type="Proteomes" id="UP001061958"/>
    </source>
</evidence>
<dbReference type="Proteomes" id="UP001061958">
    <property type="component" value="Unassembled WGS sequence"/>
</dbReference>
<gene>
    <name evidence="2" type="ORF">GpartN1_g221.t1</name>
</gene>
<dbReference type="EMBL" id="BQMJ01000002">
    <property type="protein sequence ID" value="GJQ08430.1"/>
    <property type="molecule type" value="Genomic_DNA"/>
</dbReference>